<dbReference type="InterPro" id="IPR016194">
    <property type="entry name" value="SPOC-like_C_dom_sf"/>
</dbReference>
<protein>
    <recommendedName>
        <fullName evidence="2">Non-homologous end joining protein Ku</fullName>
    </recommendedName>
</protein>
<organism evidence="5 7">
    <name type="scientific">Achromobacter denitrificans</name>
    <name type="common">Alcaligenes denitrificans</name>
    <dbReference type="NCBI Taxonomy" id="32002"/>
    <lineage>
        <taxon>Bacteria</taxon>
        <taxon>Pseudomonadati</taxon>
        <taxon>Pseudomonadota</taxon>
        <taxon>Betaproteobacteria</taxon>
        <taxon>Burkholderiales</taxon>
        <taxon>Alcaligenaceae</taxon>
        <taxon>Achromobacter</taxon>
    </lineage>
</organism>
<gene>
    <name evidence="2" type="primary">ku</name>
    <name evidence="6" type="ORF">AAIK43_09400</name>
    <name evidence="5" type="ORF">FOC81_12750</name>
</gene>
<dbReference type="Proteomes" id="UP001446337">
    <property type="component" value="Chromosome"/>
</dbReference>
<evidence type="ECO:0000256" key="1">
    <source>
        <dbReference type="ARBA" id="ARBA00023125"/>
    </source>
</evidence>
<evidence type="ECO:0000313" key="8">
    <source>
        <dbReference type="Proteomes" id="UP001446337"/>
    </source>
</evidence>
<dbReference type="SMART" id="SM00559">
    <property type="entry name" value="Ku78"/>
    <property type="match status" value="1"/>
</dbReference>
<dbReference type="EMBL" id="CP154792">
    <property type="protein sequence ID" value="XAN18234.1"/>
    <property type="molecule type" value="Genomic_DNA"/>
</dbReference>
<feature type="compositionally biased region" description="Basic residues" evidence="3">
    <location>
        <begin position="265"/>
        <end position="276"/>
    </location>
</feature>
<evidence type="ECO:0000313" key="5">
    <source>
        <dbReference type="EMBL" id="QKQ47514.1"/>
    </source>
</evidence>
<sequence length="310" mass="34497">MARTIWKGAISFGLVHVPIVVHAATRPHRLDFDWIDRRDDAPVGYQRINKRTGKVIASEDIVKGYEYEKGEYVYLNEEDFKRANVAATQTVEIQGFVDAAEVPIYYYDTPYYLAPDRRGEKGYVLLREVLKEAGRLGLARVVLHTRQYLCALLPQGDALMLITLRYGDEILSADDLELPGGKTAAPAARERDMALRLVEDMTGPWDPQAYRDDYREDLLDAIEKKVKAGKTHVLTEADETQGPRESAKVIDLMSLLKQSIEQRGAPKKTATKKTAAKKAAPAGKKASAARRTAAAKTPARKSAATRRKAA</sequence>
<dbReference type="PANTHER" id="PTHR41251">
    <property type="entry name" value="NON-HOMOLOGOUS END JOINING PROTEIN KU"/>
    <property type="match status" value="1"/>
</dbReference>
<dbReference type="GO" id="GO:0006310">
    <property type="term" value="P:DNA recombination"/>
    <property type="evidence" value="ECO:0007669"/>
    <property type="project" value="UniProtKB-KW"/>
</dbReference>
<dbReference type="PANTHER" id="PTHR41251:SF1">
    <property type="entry name" value="NON-HOMOLOGOUS END JOINING PROTEIN KU"/>
    <property type="match status" value="1"/>
</dbReference>
<evidence type="ECO:0000256" key="3">
    <source>
        <dbReference type="SAM" id="MobiDB-lite"/>
    </source>
</evidence>
<keyword evidence="2" id="KW-0234">DNA repair</keyword>
<reference evidence="5 7" key="1">
    <citation type="submission" date="2020-05" db="EMBL/GenBank/DDBJ databases">
        <title>FDA dAtabase for Regulatory Grade micrObial Sequences (FDA-ARGOS): Supporting development and validation of Infectious Disease Dx tests.</title>
        <authorList>
            <person name="Sproer C."/>
            <person name="Gronow S."/>
            <person name="Severitt S."/>
            <person name="Schroder I."/>
            <person name="Tallon L."/>
            <person name="Sadzewicz L."/>
            <person name="Zhao X."/>
            <person name="Vavikolanu K."/>
            <person name="Mehta A."/>
            <person name="Aluvathingal J."/>
            <person name="Nadendla S."/>
            <person name="Myers T."/>
            <person name="Yan Y."/>
            <person name="Sichtig H."/>
        </authorList>
    </citation>
    <scope>NUCLEOTIDE SEQUENCE [LARGE SCALE GENOMIC DNA]</scope>
    <source>
        <strain evidence="5 7">FDAARGOS_787</strain>
    </source>
</reference>
<name>A0A6N0JKC6_ACHDE</name>
<evidence type="ECO:0000313" key="6">
    <source>
        <dbReference type="EMBL" id="XAN18234.1"/>
    </source>
</evidence>
<feature type="region of interest" description="Disordered" evidence="3">
    <location>
        <begin position="260"/>
        <end position="310"/>
    </location>
</feature>
<dbReference type="RefSeq" id="WP_174716355.1">
    <property type="nucleotide sequence ID" value="NZ_CP036344.1"/>
</dbReference>
<comment type="similarity">
    <text evidence="2">Belongs to the prokaryotic Ku family.</text>
</comment>
<evidence type="ECO:0000259" key="4">
    <source>
        <dbReference type="SMART" id="SM00559"/>
    </source>
</evidence>
<keyword evidence="2" id="KW-0233">DNA recombination</keyword>
<comment type="subunit">
    <text evidence="2">Homodimer. Interacts with LigD.</text>
</comment>
<dbReference type="GO" id="GO:0006303">
    <property type="term" value="P:double-strand break repair via nonhomologous end joining"/>
    <property type="evidence" value="ECO:0007669"/>
    <property type="project" value="UniProtKB-UniRule"/>
</dbReference>
<dbReference type="HAMAP" id="MF_01875">
    <property type="entry name" value="Prokaryotic_Ku"/>
    <property type="match status" value="1"/>
</dbReference>
<dbReference type="Proteomes" id="UP000509782">
    <property type="component" value="Chromosome"/>
</dbReference>
<keyword evidence="1 2" id="KW-0238">DNA-binding</keyword>
<dbReference type="GO" id="GO:0003690">
    <property type="term" value="F:double-stranded DNA binding"/>
    <property type="evidence" value="ECO:0007669"/>
    <property type="project" value="UniProtKB-UniRule"/>
</dbReference>
<dbReference type="InterPro" id="IPR009187">
    <property type="entry name" value="Prok_Ku"/>
</dbReference>
<dbReference type="Gene3D" id="2.40.290.10">
    <property type="match status" value="1"/>
</dbReference>
<dbReference type="EMBL" id="CP054569">
    <property type="protein sequence ID" value="QKQ47514.1"/>
    <property type="molecule type" value="Genomic_DNA"/>
</dbReference>
<dbReference type="AlphaFoldDB" id="A0A6N0JKC6"/>
<feature type="compositionally biased region" description="Low complexity" evidence="3">
    <location>
        <begin position="277"/>
        <end position="302"/>
    </location>
</feature>
<comment type="function">
    <text evidence="2">With LigD forms a non-homologous end joining (NHEJ) DNA repair enzyme, which repairs dsDNA breaks with reduced fidelity. Binds linear dsDNA with 5'- and 3'- overhangs but not closed circular dsDNA nor ssDNA. Recruits and stimulates the ligase activity of LigD.</text>
</comment>
<reference evidence="6 8" key="2">
    <citation type="submission" date="2024-05" db="EMBL/GenBank/DDBJ databases">
        <title>Achromobacter denitrificans. BP1, complete genome.</title>
        <authorList>
            <person name="Zhang B."/>
        </authorList>
    </citation>
    <scope>NUCLEOTIDE SEQUENCE [LARGE SCALE GENOMIC DNA]</scope>
    <source>
        <strain evidence="6 8">BP1</strain>
    </source>
</reference>
<evidence type="ECO:0000313" key="7">
    <source>
        <dbReference type="Proteomes" id="UP000509782"/>
    </source>
</evidence>
<dbReference type="NCBIfam" id="TIGR02772">
    <property type="entry name" value="Ku_bact"/>
    <property type="match status" value="1"/>
</dbReference>
<feature type="domain" description="Ku" evidence="4">
    <location>
        <begin position="53"/>
        <end position="181"/>
    </location>
</feature>
<dbReference type="InterPro" id="IPR006164">
    <property type="entry name" value="DNA_bd_Ku70/Ku80"/>
</dbReference>
<dbReference type="Pfam" id="PF02735">
    <property type="entry name" value="Ku"/>
    <property type="match status" value="1"/>
</dbReference>
<evidence type="ECO:0000256" key="2">
    <source>
        <dbReference type="HAMAP-Rule" id="MF_01875"/>
    </source>
</evidence>
<dbReference type="CDD" id="cd00789">
    <property type="entry name" value="KU_like"/>
    <property type="match status" value="1"/>
</dbReference>
<keyword evidence="8" id="KW-1185">Reference proteome</keyword>
<keyword evidence="2" id="KW-0227">DNA damage</keyword>
<accession>A0A6N0JKC6</accession>
<proteinExistence type="inferred from homology"/>
<dbReference type="SUPFAM" id="SSF100939">
    <property type="entry name" value="SPOC domain-like"/>
    <property type="match status" value="1"/>
</dbReference>
<dbReference type="PIRSF" id="PIRSF006493">
    <property type="entry name" value="Prok_Ku"/>
    <property type="match status" value="1"/>
</dbReference>